<dbReference type="InterPro" id="IPR036942">
    <property type="entry name" value="Beta-barrel_TonB_sf"/>
</dbReference>
<evidence type="ECO:0000259" key="7">
    <source>
        <dbReference type="Pfam" id="PF07715"/>
    </source>
</evidence>
<sequence>MAIFGSALLIATCNIRSAPARDYSSPWRYRLLCILLLAVLFPAALRAQSDTGGSVSGQVIDQSGYATSSALVVIANNATGVQNEVLSDPQGNFRFAELAPGSYTLRVEARGFAVWEADNIAVAVGTVRRITADLSLLAIHQTVLVDADSSEPAETPSPAVTDNISQEQIEDLPSNGRHWSTFVLLTPGVTSDANADGSLSFRGMSPLLNNNTVDGADNNQAFFSQERGIIGNGYSIAQGAVREFQVNTSNFSAEYGRASGGVINTVTKSGTNELHGRLFGFDRDAAWGAANPFTALTTQTASGFAADPYKPQDLRQQWGASIGGPIRHDHLFWFFAYDQLHHNFPGVAVASEPATFFATPTAQQLQTLWSRVSTGTSPIVTGCIAANTGDPALEGGCAYNAVLAGLNTLLGSVPRHADQLILFPKLDWHPNDRSHITLQYDRMRWSSPNGVETRPAEAWGIASFGSSYTRVDAGVARWQYFLTSDLLNDLRYQYGRDFEQQLGNTPSSFEAPFAQNAYGRPPQISVAGSSSGFRFGKPAFLDRLAWPDERRWQISDAVTWVRGHHDIKAGYDYNHVNDYSSGLSDQTGTYDYSSALTFAADYLSPGHCDDTTSGSGLLPCWSYYSQAIGPSIFQFQSADYAAFVADEWKLFHGLTLSLGVRYEYERLPNPGTALANPDIPQTALLPHDRNNFGPRAGFAWDIFGKGRTVLRGGYGIYYARIINATALSALARTGSSGGQRSYYFRPLNTGAPPFPYVFSSNPVSLVPPAAVFFQKHFQNPEVDQAELSLEQTIGRTTHLALTWMGSFGRELPSFVDTNIDTGSIGAMHYTVKDPTGKGPLHETYTDKFFYARLNPAYQQITAITSESNSIYQAAVLRLDTRISRLLDLHSSYTFAHAIDDGQNESTSADTNDILDPTNLRLERGTSNFDVRQRLVGGFVLHSPWRARGFAALFINGYSLASSGELRSGLPYSMRITGAIPVSFCSPQDYVSMQSQCIFAPNQGTILSPESAYGVSGLGASLNGSGGSNWIPEVGRNTWRYPRISNLDLRMSKSTRVTERISFDLLAEAFNVLNHENVTSVDTTGYILDNNRDQTNSGTLTFLSGANGKASFGSITNANSATLYRERQIQAGIKLIF</sequence>
<dbReference type="Pfam" id="PF07715">
    <property type="entry name" value="Plug"/>
    <property type="match status" value="1"/>
</dbReference>
<protein>
    <recommendedName>
        <fullName evidence="11">TonB-dependent receptor-like beta-barrel domain-containing protein</fullName>
    </recommendedName>
</protein>
<dbReference type="InterPro" id="IPR037066">
    <property type="entry name" value="Plug_dom_sf"/>
</dbReference>
<dbReference type="PANTHER" id="PTHR30069:SF46">
    <property type="entry name" value="OAR PROTEIN"/>
    <property type="match status" value="1"/>
</dbReference>
<keyword evidence="2" id="KW-0813">Transport</keyword>
<dbReference type="SUPFAM" id="SSF49452">
    <property type="entry name" value="Starch-binding domain-like"/>
    <property type="match status" value="1"/>
</dbReference>
<keyword evidence="6" id="KW-0998">Cell outer membrane</keyword>
<dbReference type="PANTHER" id="PTHR30069">
    <property type="entry name" value="TONB-DEPENDENT OUTER MEMBRANE RECEPTOR"/>
    <property type="match status" value="1"/>
</dbReference>
<comment type="caution">
    <text evidence="9">The sequence shown here is derived from an EMBL/GenBank/DDBJ whole genome shotgun (WGS) entry which is preliminary data.</text>
</comment>
<name>A0A372IML8_9BACT</name>
<accession>A0A372IML8</accession>
<reference evidence="9 10" key="1">
    <citation type="submission" date="2018-08" db="EMBL/GenBank/DDBJ databases">
        <title>Acidipila sp. 4G-K13, an acidobacterium isolated from forest soil.</title>
        <authorList>
            <person name="Gao Z.-H."/>
            <person name="Qiu L.-H."/>
        </authorList>
    </citation>
    <scope>NUCLEOTIDE SEQUENCE [LARGE SCALE GENOMIC DNA]</scope>
    <source>
        <strain evidence="9 10">4G-K13</strain>
    </source>
</reference>
<dbReference type="Pfam" id="PF13620">
    <property type="entry name" value="CarboxypepD_reg"/>
    <property type="match status" value="1"/>
</dbReference>
<dbReference type="InterPro" id="IPR013784">
    <property type="entry name" value="Carb-bd-like_fold"/>
</dbReference>
<dbReference type="OrthoDB" id="97893at2"/>
<gene>
    <name evidence="9" type="ORF">D0Y96_12055</name>
</gene>
<dbReference type="GO" id="GO:0030246">
    <property type="term" value="F:carbohydrate binding"/>
    <property type="evidence" value="ECO:0007669"/>
    <property type="project" value="InterPro"/>
</dbReference>
<evidence type="ECO:0000256" key="5">
    <source>
        <dbReference type="ARBA" id="ARBA00023136"/>
    </source>
</evidence>
<dbReference type="AlphaFoldDB" id="A0A372IML8"/>
<dbReference type="Gene3D" id="2.170.130.10">
    <property type="entry name" value="TonB-dependent receptor, plug domain"/>
    <property type="match status" value="1"/>
</dbReference>
<organism evidence="9 10">
    <name type="scientific">Paracidobacterium acidisoli</name>
    <dbReference type="NCBI Taxonomy" id="2303751"/>
    <lineage>
        <taxon>Bacteria</taxon>
        <taxon>Pseudomonadati</taxon>
        <taxon>Acidobacteriota</taxon>
        <taxon>Terriglobia</taxon>
        <taxon>Terriglobales</taxon>
        <taxon>Acidobacteriaceae</taxon>
        <taxon>Paracidobacterium</taxon>
    </lineage>
</organism>
<dbReference type="InterPro" id="IPR039426">
    <property type="entry name" value="TonB-dep_rcpt-like"/>
</dbReference>
<evidence type="ECO:0000256" key="4">
    <source>
        <dbReference type="ARBA" id="ARBA00022692"/>
    </source>
</evidence>
<keyword evidence="4" id="KW-0812">Transmembrane</keyword>
<comment type="subcellular location">
    <subcellularLocation>
        <location evidence="1">Cell outer membrane</location>
        <topology evidence="1">Multi-pass membrane protein</topology>
    </subcellularLocation>
</comment>
<feature type="domain" description="TonB-dependent transporter Oar-like beta-barrel" evidence="8">
    <location>
        <begin position="266"/>
        <end position="1129"/>
    </location>
</feature>
<feature type="domain" description="TonB-dependent receptor plug" evidence="7">
    <location>
        <begin position="157"/>
        <end position="262"/>
    </location>
</feature>
<dbReference type="GO" id="GO:0015344">
    <property type="term" value="F:siderophore uptake transmembrane transporter activity"/>
    <property type="evidence" value="ECO:0007669"/>
    <property type="project" value="TreeGrafter"/>
</dbReference>
<dbReference type="GO" id="GO:0009279">
    <property type="term" value="C:cell outer membrane"/>
    <property type="evidence" value="ECO:0007669"/>
    <property type="project" value="UniProtKB-SubCell"/>
</dbReference>
<keyword evidence="10" id="KW-1185">Reference proteome</keyword>
<evidence type="ECO:0000259" key="8">
    <source>
        <dbReference type="Pfam" id="PF25183"/>
    </source>
</evidence>
<dbReference type="Gene3D" id="2.60.40.1120">
    <property type="entry name" value="Carboxypeptidase-like, regulatory domain"/>
    <property type="match status" value="1"/>
</dbReference>
<keyword evidence="5" id="KW-0472">Membrane</keyword>
<evidence type="ECO:0000313" key="10">
    <source>
        <dbReference type="Proteomes" id="UP000264702"/>
    </source>
</evidence>
<evidence type="ECO:0000256" key="3">
    <source>
        <dbReference type="ARBA" id="ARBA00022452"/>
    </source>
</evidence>
<proteinExistence type="predicted"/>
<dbReference type="Pfam" id="PF25183">
    <property type="entry name" value="OMP_b-brl_4"/>
    <property type="match status" value="1"/>
</dbReference>
<keyword evidence="3" id="KW-1134">Transmembrane beta strand</keyword>
<dbReference type="EMBL" id="QVQT01000004">
    <property type="protein sequence ID" value="RFU16144.1"/>
    <property type="molecule type" value="Genomic_DNA"/>
</dbReference>
<dbReference type="SUPFAM" id="SSF56935">
    <property type="entry name" value="Porins"/>
    <property type="match status" value="1"/>
</dbReference>
<dbReference type="Proteomes" id="UP000264702">
    <property type="component" value="Unassembled WGS sequence"/>
</dbReference>
<dbReference type="InterPro" id="IPR012910">
    <property type="entry name" value="Plug_dom"/>
</dbReference>
<dbReference type="RefSeq" id="WP_117300202.1">
    <property type="nucleotide sequence ID" value="NZ_QVQT02000004.1"/>
</dbReference>
<evidence type="ECO:0000256" key="6">
    <source>
        <dbReference type="ARBA" id="ARBA00023237"/>
    </source>
</evidence>
<dbReference type="InterPro" id="IPR057601">
    <property type="entry name" value="Oar-like_b-barrel"/>
</dbReference>
<evidence type="ECO:0000256" key="2">
    <source>
        <dbReference type="ARBA" id="ARBA00022448"/>
    </source>
</evidence>
<evidence type="ECO:0000256" key="1">
    <source>
        <dbReference type="ARBA" id="ARBA00004571"/>
    </source>
</evidence>
<dbReference type="Gene3D" id="2.40.170.20">
    <property type="entry name" value="TonB-dependent receptor, beta-barrel domain"/>
    <property type="match status" value="1"/>
</dbReference>
<dbReference type="GO" id="GO:0044718">
    <property type="term" value="P:siderophore transmembrane transport"/>
    <property type="evidence" value="ECO:0007669"/>
    <property type="project" value="TreeGrafter"/>
</dbReference>
<evidence type="ECO:0000313" key="9">
    <source>
        <dbReference type="EMBL" id="RFU16144.1"/>
    </source>
</evidence>
<evidence type="ECO:0008006" key="11">
    <source>
        <dbReference type="Google" id="ProtNLM"/>
    </source>
</evidence>